<dbReference type="EMBL" id="CP003588">
    <property type="protein sequence ID" value="AFK72873.1"/>
    <property type="molecule type" value="Genomic_DNA"/>
</dbReference>
<dbReference type="HOGENOM" id="CLU_2344513_0_0_6"/>
<dbReference type="AlphaFoldDB" id="I3V552"/>
<protein>
    <submittedName>
        <fullName evidence="2">Uncharacterized protein</fullName>
    </submittedName>
</protein>
<sequence length="97" mass="10161">MRNEAGQRDNGPSEVRHQSNWAIRSPIGAINGKTGDCRMTCDAGSRGVPFATNTVTPAMLRVDHSAAKPGMLARGFVQISTACPAHHGALAGDSYAI</sequence>
<proteinExistence type="predicted"/>
<dbReference type="Proteomes" id="UP000005268">
    <property type="component" value="Chromosome"/>
</dbReference>
<name>I3V552_PSEPU</name>
<feature type="region of interest" description="Disordered" evidence="1">
    <location>
        <begin position="1"/>
        <end position="20"/>
    </location>
</feature>
<dbReference type="KEGG" id="ppi:YSA_11250"/>
<evidence type="ECO:0000313" key="2">
    <source>
        <dbReference type="EMBL" id="AFK72873.1"/>
    </source>
</evidence>
<gene>
    <name evidence="2" type="ORF">YSA_11250</name>
</gene>
<reference evidence="2 3" key="1">
    <citation type="journal article" date="2012" name="J. Bacteriol.">
        <title>Complete Genome Sequence of the Naphthalene-Degrading Pseudomonas putida Strain ND6.</title>
        <authorList>
            <person name="Li S."/>
            <person name="Zhao H."/>
            <person name="Li Y."/>
            <person name="Niu S."/>
            <person name="Cai B."/>
        </authorList>
    </citation>
    <scope>NUCLEOTIDE SEQUENCE [LARGE SCALE GENOMIC DNA]</scope>
    <source>
        <strain evidence="2 3">ND6</strain>
    </source>
</reference>
<evidence type="ECO:0000313" key="3">
    <source>
        <dbReference type="Proteomes" id="UP000005268"/>
    </source>
</evidence>
<organism evidence="2 3">
    <name type="scientific">Pseudomonas putida ND6</name>
    <dbReference type="NCBI Taxonomy" id="231023"/>
    <lineage>
        <taxon>Bacteria</taxon>
        <taxon>Pseudomonadati</taxon>
        <taxon>Pseudomonadota</taxon>
        <taxon>Gammaproteobacteria</taxon>
        <taxon>Pseudomonadales</taxon>
        <taxon>Pseudomonadaceae</taxon>
        <taxon>Pseudomonas</taxon>
    </lineage>
</organism>
<evidence type="ECO:0000256" key="1">
    <source>
        <dbReference type="SAM" id="MobiDB-lite"/>
    </source>
</evidence>
<accession>I3V552</accession>